<dbReference type="AlphaFoldDB" id="G3J0N8"/>
<gene>
    <name evidence="1" type="ORF">Mettu_3909</name>
</gene>
<proteinExistence type="predicted"/>
<evidence type="ECO:0000313" key="2">
    <source>
        <dbReference type="Proteomes" id="UP000004664"/>
    </source>
</evidence>
<dbReference type="HOGENOM" id="CLU_3081756_0_0_6"/>
<organism evidence="1 2">
    <name type="scientific">Methylobacter tundripaludum (strain ATCC BAA-1195 / DSM 17260 / SV96)</name>
    <dbReference type="NCBI Taxonomy" id="697282"/>
    <lineage>
        <taxon>Bacteria</taxon>
        <taxon>Pseudomonadati</taxon>
        <taxon>Pseudomonadota</taxon>
        <taxon>Gammaproteobacteria</taxon>
        <taxon>Methylococcales</taxon>
        <taxon>Methylococcaceae</taxon>
        <taxon>Methylobacter</taxon>
    </lineage>
</organism>
<accession>G3J0N8</accession>
<keyword evidence="2" id="KW-1185">Reference proteome</keyword>
<sequence>MSRKLMVLCIRGNIMNKSTKLVFLLSPLIRFSEAVFSLSQPPRITPYAFKSN</sequence>
<dbReference type="Proteomes" id="UP000004664">
    <property type="component" value="Unassembled WGS sequence"/>
</dbReference>
<protein>
    <submittedName>
        <fullName evidence="1">Uncharacterized protein</fullName>
    </submittedName>
</protein>
<dbReference type="EMBL" id="JH109153">
    <property type="protein sequence ID" value="EGW20760.1"/>
    <property type="molecule type" value="Genomic_DNA"/>
</dbReference>
<reference evidence="1 2" key="1">
    <citation type="submission" date="2011-06" db="EMBL/GenBank/DDBJ databases">
        <title>Genomic sequence of Methylobacter tundripaludum SV96.</title>
        <authorList>
            <consortium name="US DOE Joint Genome Institute"/>
            <person name="Lucas S."/>
            <person name="Han J."/>
            <person name="Lapidus A."/>
            <person name="Cheng J.-F."/>
            <person name="Goodwin L."/>
            <person name="Pitluck S."/>
            <person name="Held B."/>
            <person name="Detter J.C."/>
            <person name="Han C."/>
            <person name="Tapia R."/>
            <person name="Land M."/>
            <person name="Hauser L."/>
            <person name="Kyrpides N."/>
            <person name="Ivanova N."/>
            <person name="Ovchinnikova G."/>
            <person name="Pagani I."/>
            <person name="Klotz M.G."/>
            <person name="Dispirito A.A."/>
            <person name="Murrell J.C."/>
            <person name="Dunfield P."/>
            <person name="Kalyuzhnaya M.G."/>
            <person name="Svenning M."/>
            <person name="Trotsenko Y.A."/>
            <person name="Stein L.Y."/>
            <person name="Woyke T."/>
        </authorList>
    </citation>
    <scope>NUCLEOTIDE SEQUENCE [LARGE SCALE GENOMIC DNA]</scope>
    <source>
        <strain evidence="2">ATCC BAA-1195 / DSM 17260 / SV96</strain>
    </source>
</reference>
<name>G3J0N8_METTV</name>
<evidence type="ECO:0000313" key="1">
    <source>
        <dbReference type="EMBL" id="EGW20760.1"/>
    </source>
</evidence>